<keyword evidence="9" id="KW-1185">Reference proteome</keyword>
<keyword evidence="5" id="KW-0521">NADP</keyword>
<dbReference type="InterPro" id="IPR050775">
    <property type="entry name" value="FAD-binding_Monooxygenases"/>
</dbReference>
<dbReference type="Pfam" id="PF13738">
    <property type="entry name" value="Pyr_redox_3"/>
    <property type="match status" value="1"/>
</dbReference>
<dbReference type="SUPFAM" id="SSF51905">
    <property type="entry name" value="FAD/NAD(P)-binding domain"/>
    <property type="match status" value="1"/>
</dbReference>
<dbReference type="Gene3D" id="3.50.50.60">
    <property type="entry name" value="FAD/NAD(P)-binding domain"/>
    <property type="match status" value="2"/>
</dbReference>
<comment type="cofactor">
    <cofactor evidence="1">
        <name>FAD</name>
        <dbReference type="ChEBI" id="CHEBI:57692"/>
    </cofactor>
</comment>
<evidence type="ECO:0000256" key="1">
    <source>
        <dbReference type="ARBA" id="ARBA00001974"/>
    </source>
</evidence>
<dbReference type="EMBL" id="JBHTMB010000161">
    <property type="protein sequence ID" value="MFD1235390.1"/>
    <property type="molecule type" value="Genomic_DNA"/>
</dbReference>
<dbReference type="Proteomes" id="UP001597182">
    <property type="component" value="Unassembled WGS sequence"/>
</dbReference>
<accession>A0ABW3VKU9</accession>
<sequence length="604" mass="67502">MTEQYRTDPDFDADALREKYRQEREKRLRPDGSAQYRRITDELEHYLVDPYTEVVEREPVTDAVEVAVIGGGFGGLLVSSRLRAAGVATVRLIEQGGDVGGTWYWNRYPGAACDTESYIYLPLLEETGYIPTERYAKGPEIHEHCRRIARHFDLYRDALLHTRVVDVRWDEAEQRYTVTTNRGDRFRARFVVMTAGSMDLPKLPGIPGIENFEGHSFHTTRWDYAYTGGDAYGNLTGLADKRVAIIGTGATAIQAVPHLGASAEHLYVFQRTPSAVNVRDNRPTDPRWVATLEPGWQRERVRNFSGFIAGEEVGEDLVNDGWTRIFRNRALHGGVLDEDVDFEVMEAVRARVDEVVEDPEVAEALKPYYRALCKRPTFHDEYLPTFNRPNVTLVDTDGQGVEKITGTAVVANGIEYEVDCIVFASGFHVGVPFSRRLGYDVVGRHGATLSAKFSAGISTLYGMQTHGFPNFFIVAINQAGISSNQTHLLDVQARHIADVVATTRAAGAGAVDVEQEAEEDWVQHVIESARRNGEFLATCTPGYYNNEGNPNVEAFRRNGPYAPGVWRFERIVEQWRAEGRYRGLVFDGSPLPDGTVPSGSTTRG</sequence>
<evidence type="ECO:0000313" key="9">
    <source>
        <dbReference type="Proteomes" id="UP001597182"/>
    </source>
</evidence>
<comment type="caution">
    <text evidence="8">The sequence shown here is derived from an EMBL/GenBank/DDBJ whole genome shotgun (WGS) entry which is preliminary data.</text>
</comment>
<gene>
    <name evidence="8" type="ORF">ACFQ34_19050</name>
</gene>
<dbReference type="PANTHER" id="PTHR43098:SF4">
    <property type="entry name" value="BLR3857 PROTEIN"/>
    <property type="match status" value="1"/>
</dbReference>
<keyword evidence="4" id="KW-0274">FAD</keyword>
<dbReference type="EC" id="1.14.13.-" evidence="8"/>
<organism evidence="8 9">
    <name type="scientific">Pseudonocardia benzenivorans</name>
    <dbReference type="NCBI Taxonomy" id="228005"/>
    <lineage>
        <taxon>Bacteria</taxon>
        <taxon>Bacillati</taxon>
        <taxon>Actinomycetota</taxon>
        <taxon>Actinomycetes</taxon>
        <taxon>Pseudonocardiales</taxon>
        <taxon>Pseudonocardiaceae</taxon>
        <taxon>Pseudonocardia</taxon>
    </lineage>
</organism>
<keyword evidence="6 8" id="KW-0560">Oxidoreductase</keyword>
<dbReference type="InterPro" id="IPR036188">
    <property type="entry name" value="FAD/NAD-bd_sf"/>
</dbReference>
<proteinExistence type="inferred from homology"/>
<reference evidence="9" key="1">
    <citation type="journal article" date="2019" name="Int. J. Syst. Evol. Microbiol.">
        <title>The Global Catalogue of Microorganisms (GCM) 10K type strain sequencing project: providing services to taxonomists for standard genome sequencing and annotation.</title>
        <authorList>
            <consortium name="The Broad Institute Genomics Platform"/>
            <consortium name="The Broad Institute Genome Sequencing Center for Infectious Disease"/>
            <person name="Wu L."/>
            <person name="Ma J."/>
        </authorList>
    </citation>
    <scope>NUCLEOTIDE SEQUENCE [LARGE SCALE GENOMIC DNA]</scope>
    <source>
        <strain evidence="9">CCUG 49018</strain>
    </source>
</reference>
<evidence type="ECO:0000256" key="4">
    <source>
        <dbReference type="ARBA" id="ARBA00022827"/>
    </source>
</evidence>
<comment type="similarity">
    <text evidence="2">Belongs to the FAD-binding monooxygenase family.</text>
</comment>
<evidence type="ECO:0000256" key="2">
    <source>
        <dbReference type="ARBA" id="ARBA00010139"/>
    </source>
</evidence>
<evidence type="ECO:0000256" key="5">
    <source>
        <dbReference type="ARBA" id="ARBA00022857"/>
    </source>
</evidence>
<keyword evidence="7 8" id="KW-0503">Monooxygenase</keyword>
<evidence type="ECO:0000256" key="3">
    <source>
        <dbReference type="ARBA" id="ARBA00022630"/>
    </source>
</evidence>
<evidence type="ECO:0000256" key="6">
    <source>
        <dbReference type="ARBA" id="ARBA00023002"/>
    </source>
</evidence>
<name>A0ABW3VKU9_9PSEU</name>
<keyword evidence="3" id="KW-0285">Flavoprotein</keyword>
<dbReference type="RefSeq" id="WP_339122152.1">
    <property type="nucleotide sequence ID" value="NZ_BAABKS010000074.1"/>
</dbReference>
<protein>
    <submittedName>
        <fullName evidence="8">Flavin-containing monooxygenase</fullName>
        <ecNumber evidence="8">1.14.13.-</ecNumber>
    </submittedName>
</protein>
<evidence type="ECO:0000313" key="8">
    <source>
        <dbReference type="EMBL" id="MFD1235390.1"/>
    </source>
</evidence>
<evidence type="ECO:0000256" key="7">
    <source>
        <dbReference type="ARBA" id="ARBA00023033"/>
    </source>
</evidence>
<dbReference type="GO" id="GO:0004497">
    <property type="term" value="F:monooxygenase activity"/>
    <property type="evidence" value="ECO:0007669"/>
    <property type="project" value="UniProtKB-KW"/>
</dbReference>
<dbReference type="PANTHER" id="PTHR43098">
    <property type="entry name" value="L-ORNITHINE N(5)-MONOOXYGENASE-RELATED"/>
    <property type="match status" value="1"/>
</dbReference>